<dbReference type="Proteomes" id="UP000198211">
    <property type="component" value="Unassembled WGS sequence"/>
</dbReference>
<sequence>MVAVKLKLTWNISSIRLEERLCHVRVKDIHDLEDMINDILKRRDRKSKRAPVVKMVAVDAIVDGTKVQGATTVGMIAVETSRHTGQGLPWQKRYLI</sequence>
<organism evidence="1 2">
    <name type="scientific">Phytophthora megakarya</name>
    <dbReference type="NCBI Taxonomy" id="4795"/>
    <lineage>
        <taxon>Eukaryota</taxon>
        <taxon>Sar</taxon>
        <taxon>Stramenopiles</taxon>
        <taxon>Oomycota</taxon>
        <taxon>Peronosporomycetes</taxon>
        <taxon>Peronosporales</taxon>
        <taxon>Peronosporaceae</taxon>
        <taxon>Phytophthora</taxon>
    </lineage>
</organism>
<accession>A0A225UEP9</accession>
<keyword evidence="2" id="KW-1185">Reference proteome</keyword>
<dbReference type="EMBL" id="NBNE01021149">
    <property type="protein sequence ID" value="OWY91076.1"/>
    <property type="molecule type" value="Genomic_DNA"/>
</dbReference>
<protein>
    <submittedName>
        <fullName evidence="1">Uncharacterized protein</fullName>
    </submittedName>
</protein>
<evidence type="ECO:0000313" key="1">
    <source>
        <dbReference type="EMBL" id="OWY91076.1"/>
    </source>
</evidence>
<proteinExistence type="predicted"/>
<comment type="caution">
    <text evidence="1">The sequence shown here is derived from an EMBL/GenBank/DDBJ whole genome shotgun (WGS) entry which is preliminary data.</text>
</comment>
<dbReference type="AlphaFoldDB" id="A0A225UEP9"/>
<evidence type="ECO:0000313" key="2">
    <source>
        <dbReference type="Proteomes" id="UP000198211"/>
    </source>
</evidence>
<name>A0A225UEP9_9STRA</name>
<gene>
    <name evidence="1" type="ORF">PHMEG_00040498</name>
</gene>
<dbReference type="OrthoDB" id="145766at2759"/>
<reference evidence="2" key="1">
    <citation type="submission" date="2017-03" db="EMBL/GenBank/DDBJ databases">
        <title>Phytopthora megakarya and P. palmivora, two closely related causual agents of cacao black pod achieved similar genome size and gene model numbers by different mechanisms.</title>
        <authorList>
            <person name="Ali S."/>
            <person name="Shao J."/>
            <person name="Larry D.J."/>
            <person name="Kronmiller B."/>
            <person name="Shen D."/>
            <person name="Strem M.D."/>
            <person name="Melnick R.L."/>
            <person name="Guiltinan M.J."/>
            <person name="Tyler B.M."/>
            <person name="Meinhardt L.W."/>
            <person name="Bailey B.A."/>
        </authorList>
    </citation>
    <scope>NUCLEOTIDE SEQUENCE [LARGE SCALE GENOMIC DNA]</scope>
    <source>
        <strain evidence="2">zdho120</strain>
    </source>
</reference>